<name>A0AA86RWY2_9FABA</name>
<evidence type="ECO:0000256" key="4">
    <source>
        <dbReference type="ARBA" id="ARBA00023002"/>
    </source>
</evidence>
<dbReference type="AlphaFoldDB" id="A0AA86RWY2"/>
<evidence type="ECO:0000256" key="6">
    <source>
        <dbReference type="ARBA" id="ARBA00037909"/>
    </source>
</evidence>
<protein>
    <recommendedName>
        <fullName evidence="9">gibberellin 2beta-dioxygenase</fullName>
        <ecNumber evidence="9">1.14.11.13</ecNumber>
    </recommendedName>
</protein>
<dbReference type="Gramene" id="rna-AYBTSS11_LOCUS2518">
    <property type="protein sequence ID" value="CAJ1874591.1"/>
    <property type="gene ID" value="gene-AYBTSS11_LOCUS2518"/>
</dbReference>
<evidence type="ECO:0000256" key="3">
    <source>
        <dbReference type="ARBA" id="ARBA00022964"/>
    </source>
</evidence>
<comment type="pathway">
    <text evidence="1">Hormone biosynthesis.</text>
</comment>
<evidence type="ECO:0000256" key="8">
    <source>
        <dbReference type="ARBA" id="ARBA00061282"/>
    </source>
</evidence>
<evidence type="ECO:0000313" key="13">
    <source>
        <dbReference type="Proteomes" id="UP001189624"/>
    </source>
</evidence>
<comment type="similarity">
    <text evidence="8">Belongs to the iron/ascorbate-dependent oxidoreductase family. GA2OX subfamily.</text>
</comment>
<dbReference type="GO" id="GO:0045543">
    <property type="term" value="F:gibberellin 2-beta-dioxygenase activity"/>
    <property type="evidence" value="ECO:0007669"/>
    <property type="project" value="UniProtKB-EC"/>
</dbReference>
<evidence type="ECO:0000259" key="11">
    <source>
        <dbReference type="PROSITE" id="PS51471"/>
    </source>
</evidence>
<dbReference type="PROSITE" id="PS51471">
    <property type="entry name" value="FE2OG_OXY"/>
    <property type="match status" value="1"/>
</dbReference>
<keyword evidence="13" id="KW-1185">Reference proteome</keyword>
<keyword evidence="4 10" id="KW-0560">Oxidoreductase</keyword>
<dbReference type="SUPFAM" id="SSF51197">
    <property type="entry name" value="Clavaminate synthase-like"/>
    <property type="match status" value="1"/>
</dbReference>
<keyword evidence="2 10" id="KW-0479">Metal-binding</keyword>
<evidence type="ECO:0000256" key="10">
    <source>
        <dbReference type="RuleBase" id="RU003682"/>
    </source>
</evidence>
<sequence length="335" mass="37457">MVVASPAPINKTKAMRIPTIDLSMERSQLSQTVVKACEDYGFFKVVNHNVPHEVTARLEEECAEFFAKPSHQKRRAGPANPFGYGFTNIGPNGDMGDLEYLLLHADPLSIAQRSPTIAHDSTKFSVVVNDFVEVVKEVTCEILDLVVEGLGVSDKFALSSLIRDVHSDSVLRINHYPPLKVKSKGNKNSIGFGAHSDPQILTIMRSNDVGGLQIYTREGFWIPVPPDPTQFFVMVGDVLQVMTNGKFMSVRHRALTNTLEARMSMMYFAAPPLDWWITPLPKTLSPPQNQSLYKPFTWGQYKEATYTLRLGDSRLDLFKAQLDTHLLSSSPSQFQ</sequence>
<reference evidence="12" key="1">
    <citation type="submission" date="2023-10" db="EMBL/GenBank/DDBJ databases">
        <authorList>
            <person name="Domelevo Entfellner J.-B."/>
        </authorList>
    </citation>
    <scope>NUCLEOTIDE SEQUENCE</scope>
</reference>
<evidence type="ECO:0000256" key="9">
    <source>
        <dbReference type="ARBA" id="ARBA00066708"/>
    </source>
</evidence>
<dbReference type="InterPro" id="IPR027443">
    <property type="entry name" value="IPNS-like_sf"/>
</dbReference>
<dbReference type="FunFam" id="2.60.120.330:FF:000025">
    <property type="entry name" value="Gibberellin 2-beta-dioxygenase 2"/>
    <property type="match status" value="1"/>
</dbReference>
<evidence type="ECO:0000256" key="2">
    <source>
        <dbReference type="ARBA" id="ARBA00022723"/>
    </source>
</evidence>
<dbReference type="InterPro" id="IPR005123">
    <property type="entry name" value="Oxoglu/Fe-dep_dioxygenase_dom"/>
</dbReference>
<feature type="domain" description="Fe2OG dioxygenase" evidence="11">
    <location>
        <begin position="166"/>
        <end position="271"/>
    </location>
</feature>
<keyword evidence="5 10" id="KW-0408">Iron</keyword>
<dbReference type="InterPro" id="IPR026992">
    <property type="entry name" value="DIOX_N"/>
</dbReference>
<comment type="catalytic activity">
    <reaction evidence="7">
        <text>gibberellin A1 + 2-oxoglutarate + O2 = gibberellin A8 + succinate + CO2</text>
        <dbReference type="Rhea" id="RHEA:15005"/>
        <dbReference type="ChEBI" id="CHEBI:15379"/>
        <dbReference type="ChEBI" id="CHEBI:16526"/>
        <dbReference type="ChEBI" id="CHEBI:16810"/>
        <dbReference type="ChEBI" id="CHEBI:30031"/>
        <dbReference type="ChEBI" id="CHEBI:58524"/>
        <dbReference type="ChEBI" id="CHEBI:58594"/>
        <dbReference type="EC" id="1.14.11.13"/>
    </reaction>
</comment>
<gene>
    <name evidence="12" type="ORF">AYBTSS11_LOCUS2518</name>
</gene>
<dbReference type="InterPro" id="IPR050231">
    <property type="entry name" value="Iron_ascorbate_oxido_reductase"/>
</dbReference>
<proteinExistence type="inferred from homology"/>
<dbReference type="Pfam" id="PF14226">
    <property type="entry name" value="DIOX_N"/>
    <property type="match status" value="1"/>
</dbReference>
<dbReference type="Gene3D" id="2.60.120.330">
    <property type="entry name" value="B-lactam Antibiotic, Isopenicillin N Synthase, Chain"/>
    <property type="match status" value="1"/>
</dbReference>
<organism evidence="12 13">
    <name type="scientific">Sphenostylis stenocarpa</name>
    <dbReference type="NCBI Taxonomy" id="92480"/>
    <lineage>
        <taxon>Eukaryota</taxon>
        <taxon>Viridiplantae</taxon>
        <taxon>Streptophyta</taxon>
        <taxon>Embryophyta</taxon>
        <taxon>Tracheophyta</taxon>
        <taxon>Spermatophyta</taxon>
        <taxon>Magnoliopsida</taxon>
        <taxon>eudicotyledons</taxon>
        <taxon>Gunneridae</taxon>
        <taxon>Pentapetalae</taxon>
        <taxon>rosids</taxon>
        <taxon>fabids</taxon>
        <taxon>Fabales</taxon>
        <taxon>Fabaceae</taxon>
        <taxon>Papilionoideae</taxon>
        <taxon>50 kb inversion clade</taxon>
        <taxon>NPAAA clade</taxon>
        <taxon>indigoferoid/millettioid clade</taxon>
        <taxon>Phaseoleae</taxon>
        <taxon>Sphenostylis</taxon>
    </lineage>
</organism>
<dbReference type="InterPro" id="IPR044861">
    <property type="entry name" value="IPNS-like_FE2OG_OXY"/>
</dbReference>
<dbReference type="GO" id="GO:0046872">
    <property type="term" value="F:metal ion binding"/>
    <property type="evidence" value="ECO:0007669"/>
    <property type="project" value="UniProtKB-KW"/>
</dbReference>
<accession>A0AA86RWY2</accession>
<dbReference type="GO" id="GO:0009685">
    <property type="term" value="P:gibberellin metabolic process"/>
    <property type="evidence" value="ECO:0007669"/>
    <property type="project" value="UniProtKB-ARBA"/>
</dbReference>
<dbReference type="EMBL" id="OY731398">
    <property type="protein sequence ID" value="CAJ1874591.1"/>
    <property type="molecule type" value="Genomic_DNA"/>
</dbReference>
<dbReference type="Pfam" id="PF03171">
    <property type="entry name" value="2OG-FeII_Oxy"/>
    <property type="match status" value="1"/>
</dbReference>
<dbReference type="EC" id="1.14.11.13" evidence="9"/>
<dbReference type="PANTHER" id="PTHR47990">
    <property type="entry name" value="2-OXOGLUTARATE (2OG) AND FE(II)-DEPENDENT OXYGENASE SUPERFAMILY PROTEIN-RELATED"/>
    <property type="match status" value="1"/>
</dbReference>
<evidence type="ECO:0000256" key="1">
    <source>
        <dbReference type="ARBA" id="ARBA00004972"/>
    </source>
</evidence>
<dbReference type="Proteomes" id="UP001189624">
    <property type="component" value="Chromosome 1"/>
</dbReference>
<evidence type="ECO:0000256" key="5">
    <source>
        <dbReference type="ARBA" id="ARBA00023004"/>
    </source>
</evidence>
<comment type="pathway">
    <text evidence="6">Plant hormone biosynthesis; gibberellin biosynthesis.</text>
</comment>
<evidence type="ECO:0000256" key="7">
    <source>
        <dbReference type="ARBA" id="ARBA00052204"/>
    </source>
</evidence>
<keyword evidence="3" id="KW-0223">Dioxygenase</keyword>
<evidence type="ECO:0000313" key="12">
    <source>
        <dbReference type="EMBL" id="CAJ1874591.1"/>
    </source>
</evidence>